<name>A0AAW2X723_9LAMI</name>
<gene>
    <name evidence="4" type="ORF">Slati_1484900</name>
</gene>
<dbReference type="PROSITE" id="PS50158">
    <property type="entry name" value="ZF_CCHC"/>
    <property type="match status" value="1"/>
</dbReference>
<keyword evidence="1" id="KW-0863">Zinc-finger</keyword>
<sequence length="139" mass="16092">MDQVHDYENLVADVLGENMKMCEILQVNVLLKKFPPTWNDYRNHVKHKKRDLTLQELISHMRSEEAKRIKDKKISNSSISIKANLVEPSESSKGRFQHKGKKFKKGMQQKSLKGNDGKIQKNKQLCYCCGKSGHKAYQC</sequence>
<feature type="region of interest" description="Disordered" evidence="2">
    <location>
        <begin position="89"/>
        <end position="115"/>
    </location>
</feature>
<dbReference type="GO" id="GO:0003676">
    <property type="term" value="F:nucleic acid binding"/>
    <property type="evidence" value="ECO:0007669"/>
    <property type="project" value="InterPro"/>
</dbReference>
<evidence type="ECO:0000313" key="4">
    <source>
        <dbReference type="EMBL" id="KAL0449285.1"/>
    </source>
</evidence>
<organism evidence="4">
    <name type="scientific">Sesamum latifolium</name>
    <dbReference type="NCBI Taxonomy" id="2727402"/>
    <lineage>
        <taxon>Eukaryota</taxon>
        <taxon>Viridiplantae</taxon>
        <taxon>Streptophyta</taxon>
        <taxon>Embryophyta</taxon>
        <taxon>Tracheophyta</taxon>
        <taxon>Spermatophyta</taxon>
        <taxon>Magnoliopsida</taxon>
        <taxon>eudicotyledons</taxon>
        <taxon>Gunneridae</taxon>
        <taxon>Pentapetalae</taxon>
        <taxon>asterids</taxon>
        <taxon>lamiids</taxon>
        <taxon>Lamiales</taxon>
        <taxon>Pedaliaceae</taxon>
        <taxon>Sesamum</taxon>
    </lineage>
</organism>
<keyword evidence="1" id="KW-0479">Metal-binding</keyword>
<reference evidence="4" key="2">
    <citation type="journal article" date="2024" name="Plant">
        <title>Genomic evolution and insights into agronomic trait innovations of Sesamum species.</title>
        <authorList>
            <person name="Miao H."/>
            <person name="Wang L."/>
            <person name="Qu L."/>
            <person name="Liu H."/>
            <person name="Sun Y."/>
            <person name="Le M."/>
            <person name="Wang Q."/>
            <person name="Wei S."/>
            <person name="Zheng Y."/>
            <person name="Lin W."/>
            <person name="Duan Y."/>
            <person name="Cao H."/>
            <person name="Xiong S."/>
            <person name="Wang X."/>
            <person name="Wei L."/>
            <person name="Li C."/>
            <person name="Ma Q."/>
            <person name="Ju M."/>
            <person name="Zhao R."/>
            <person name="Li G."/>
            <person name="Mu C."/>
            <person name="Tian Q."/>
            <person name="Mei H."/>
            <person name="Zhang T."/>
            <person name="Gao T."/>
            <person name="Zhang H."/>
        </authorList>
    </citation>
    <scope>NUCLEOTIDE SEQUENCE</scope>
    <source>
        <strain evidence="4">KEN1</strain>
    </source>
</reference>
<dbReference type="PANTHER" id="PTHR47592">
    <property type="entry name" value="PBF68 PROTEIN"/>
    <property type="match status" value="1"/>
</dbReference>
<evidence type="ECO:0000259" key="3">
    <source>
        <dbReference type="PROSITE" id="PS50158"/>
    </source>
</evidence>
<keyword evidence="1" id="KW-0862">Zinc</keyword>
<dbReference type="EMBL" id="JACGWN010000005">
    <property type="protein sequence ID" value="KAL0449285.1"/>
    <property type="molecule type" value="Genomic_DNA"/>
</dbReference>
<feature type="domain" description="CCHC-type" evidence="3">
    <location>
        <begin position="126"/>
        <end position="139"/>
    </location>
</feature>
<proteinExistence type="predicted"/>
<accession>A0AAW2X723</accession>
<dbReference type="GO" id="GO:0008270">
    <property type="term" value="F:zinc ion binding"/>
    <property type="evidence" value="ECO:0007669"/>
    <property type="project" value="UniProtKB-KW"/>
</dbReference>
<dbReference type="InterPro" id="IPR001878">
    <property type="entry name" value="Znf_CCHC"/>
</dbReference>
<dbReference type="PANTHER" id="PTHR47592:SF30">
    <property type="entry name" value="CCHC-TYPE DOMAIN-CONTAINING PROTEIN"/>
    <property type="match status" value="1"/>
</dbReference>
<protein>
    <recommendedName>
        <fullName evidence="3">CCHC-type domain-containing protein</fullName>
    </recommendedName>
</protein>
<reference evidence="4" key="1">
    <citation type="submission" date="2020-06" db="EMBL/GenBank/DDBJ databases">
        <authorList>
            <person name="Li T."/>
            <person name="Hu X."/>
            <person name="Zhang T."/>
            <person name="Song X."/>
            <person name="Zhang H."/>
            <person name="Dai N."/>
            <person name="Sheng W."/>
            <person name="Hou X."/>
            <person name="Wei L."/>
        </authorList>
    </citation>
    <scope>NUCLEOTIDE SEQUENCE</scope>
    <source>
        <strain evidence="4">KEN1</strain>
        <tissue evidence="4">Leaf</tissue>
    </source>
</reference>
<comment type="caution">
    <text evidence="4">The sequence shown here is derived from an EMBL/GenBank/DDBJ whole genome shotgun (WGS) entry which is preliminary data.</text>
</comment>
<evidence type="ECO:0000256" key="2">
    <source>
        <dbReference type="SAM" id="MobiDB-lite"/>
    </source>
</evidence>
<feature type="compositionally biased region" description="Basic residues" evidence="2">
    <location>
        <begin position="95"/>
        <end position="107"/>
    </location>
</feature>
<evidence type="ECO:0000256" key="1">
    <source>
        <dbReference type="PROSITE-ProRule" id="PRU00047"/>
    </source>
</evidence>
<dbReference type="AlphaFoldDB" id="A0AAW2X723"/>